<protein>
    <submittedName>
        <fullName evidence="1">Uncharacterized protein</fullName>
    </submittedName>
</protein>
<dbReference type="EMBL" id="UZAL01047164">
    <property type="protein sequence ID" value="VDP84747.1"/>
    <property type="molecule type" value="Genomic_DNA"/>
</dbReference>
<organism evidence="1 2">
    <name type="scientific">Schistosoma mattheei</name>
    <dbReference type="NCBI Taxonomy" id="31246"/>
    <lineage>
        <taxon>Eukaryota</taxon>
        <taxon>Metazoa</taxon>
        <taxon>Spiralia</taxon>
        <taxon>Lophotrochozoa</taxon>
        <taxon>Platyhelminthes</taxon>
        <taxon>Trematoda</taxon>
        <taxon>Digenea</taxon>
        <taxon>Strigeidida</taxon>
        <taxon>Schistosomatoidea</taxon>
        <taxon>Schistosomatidae</taxon>
        <taxon>Schistosoma</taxon>
    </lineage>
</organism>
<accession>A0A183Q450</accession>
<dbReference type="Proteomes" id="UP000269396">
    <property type="component" value="Unassembled WGS sequence"/>
</dbReference>
<evidence type="ECO:0000313" key="1">
    <source>
        <dbReference type="EMBL" id="VDP84747.1"/>
    </source>
</evidence>
<name>A0A183Q450_9TREM</name>
<reference evidence="1 2" key="1">
    <citation type="submission" date="2018-11" db="EMBL/GenBank/DDBJ databases">
        <authorList>
            <consortium name="Pathogen Informatics"/>
        </authorList>
    </citation>
    <scope>NUCLEOTIDE SEQUENCE [LARGE SCALE GENOMIC DNA]</scope>
    <source>
        <strain>Denwood</strain>
        <strain evidence="2">Zambia</strain>
    </source>
</reference>
<gene>
    <name evidence="1" type="ORF">SMTD_LOCUS21386</name>
</gene>
<evidence type="ECO:0000313" key="2">
    <source>
        <dbReference type="Proteomes" id="UP000269396"/>
    </source>
</evidence>
<dbReference type="AlphaFoldDB" id="A0A183Q450"/>
<sequence length="49" mass="5280">MKVDNQDNSVPLNTLRRLGKDSTAICPSSSVATAFHSSLAFSPDPEVKF</sequence>
<keyword evidence="2" id="KW-1185">Reference proteome</keyword>
<proteinExistence type="predicted"/>